<evidence type="ECO:0000313" key="1">
    <source>
        <dbReference type="EMBL" id="EFU38434.1"/>
    </source>
</evidence>
<dbReference type="KEGG" id="pvo:PVOR_30548"/>
<organism evidence="1 2">
    <name type="scientific">Paenibacillus vortex V453</name>
    <dbReference type="NCBI Taxonomy" id="715225"/>
    <lineage>
        <taxon>Bacteria</taxon>
        <taxon>Bacillati</taxon>
        <taxon>Bacillota</taxon>
        <taxon>Bacilli</taxon>
        <taxon>Bacillales</taxon>
        <taxon>Paenibacillaceae</taxon>
        <taxon>Paenibacillus</taxon>
    </lineage>
</organism>
<evidence type="ECO:0000313" key="2">
    <source>
        <dbReference type="Proteomes" id="UP000003094"/>
    </source>
</evidence>
<proteinExistence type="predicted"/>
<protein>
    <submittedName>
        <fullName evidence="1">Uncharacterized protein</fullName>
    </submittedName>
</protein>
<sequence length="54" mass="6320">MVDTGIPMMLHIKLRTYRKFMCFFCMAIEIRIRTLYNVPKLYTTQQSGLDDGTG</sequence>
<dbReference type="AlphaFoldDB" id="A0A2R9SM36"/>
<keyword evidence="2" id="KW-1185">Reference proteome</keyword>
<reference evidence="1 2" key="1">
    <citation type="journal article" date="2010" name="BMC Genomics">
        <title>Genome sequence of the pattern forming Paenibacillus vortex bacterium reveals potential for thriving in complex environments.</title>
        <authorList>
            <person name="Sirota-Madi A."/>
            <person name="Olender T."/>
            <person name="Helman Y."/>
            <person name="Ingham C."/>
            <person name="Brainis I."/>
            <person name="Roth D."/>
            <person name="Hagi E."/>
            <person name="Brodsky L."/>
            <person name="Leshkowitz D."/>
            <person name="Galatenko V."/>
            <person name="Nikolaev V."/>
            <person name="Mugasimangalam R.C."/>
            <person name="Bransburg-Zabary S."/>
            <person name="Gutnick D.L."/>
            <person name="Lancet D."/>
            <person name="Ben-Jacob E."/>
        </authorList>
    </citation>
    <scope>NUCLEOTIDE SEQUENCE [LARGE SCALE GENOMIC DNA]</scope>
    <source>
        <strain evidence="1 2">V453</strain>
    </source>
</reference>
<dbReference type="Proteomes" id="UP000003094">
    <property type="component" value="Unassembled WGS sequence"/>
</dbReference>
<name>A0A2R9SM36_9BACL</name>
<dbReference type="EMBL" id="ADHJ01000053">
    <property type="protein sequence ID" value="EFU38434.1"/>
    <property type="molecule type" value="Genomic_DNA"/>
</dbReference>
<comment type="caution">
    <text evidence="1">The sequence shown here is derived from an EMBL/GenBank/DDBJ whole genome shotgun (WGS) entry which is preliminary data.</text>
</comment>
<gene>
    <name evidence="1" type="ORF">PVOR_30548</name>
</gene>
<accession>A0A2R9SM36</accession>